<dbReference type="Pfam" id="PF03564">
    <property type="entry name" value="DUF1759"/>
    <property type="match status" value="1"/>
</dbReference>
<dbReference type="InterPro" id="IPR005312">
    <property type="entry name" value="DUF1759"/>
</dbReference>
<keyword evidence="2" id="KW-1185">Reference proteome</keyword>
<dbReference type="SUPFAM" id="SSF53098">
    <property type="entry name" value="Ribonuclease H-like"/>
    <property type="match status" value="1"/>
</dbReference>
<organism evidence="2 3">
    <name type="scientific">Bicyclus anynana</name>
    <name type="common">Squinting bush brown butterfly</name>
    <dbReference type="NCBI Taxonomy" id="110368"/>
    <lineage>
        <taxon>Eukaryota</taxon>
        <taxon>Metazoa</taxon>
        <taxon>Ecdysozoa</taxon>
        <taxon>Arthropoda</taxon>
        <taxon>Hexapoda</taxon>
        <taxon>Insecta</taxon>
        <taxon>Pterygota</taxon>
        <taxon>Neoptera</taxon>
        <taxon>Endopterygota</taxon>
        <taxon>Lepidoptera</taxon>
        <taxon>Glossata</taxon>
        <taxon>Ditrysia</taxon>
        <taxon>Papilionoidea</taxon>
        <taxon>Nymphalidae</taxon>
        <taxon>Satyrinae</taxon>
        <taxon>Satyrini</taxon>
        <taxon>Mycalesina</taxon>
        <taxon>Bicyclus</taxon>
    </lineage>
</organism>
<dbReference type="Pfam" id="PF18701">
    <property type="entry name" value="DUF5641"/>
    <property type="match status" value="1"/>
</dbReference>
<sequence length="746" mass="85100">MGDAKIKELTKLRGSVKGKLTIFQNYLSSFDDSNHDDLTENQVNELECRLNKVDSLHVEFDKFQTELEMLSEDPSQLFSEREEFDQKYFSLVASARTIMNRSRRQLHRRLSVSETSEGSVSRDGGFRDFVRLPKISLPFFNGEKMENWLEFRDTYLSIIHNCSTIGNINKFHYLRAALKGSALTVIQSLEFTAKNYDVAWQLLSSRYDNERILVNIHVNALLNFTQIQKESGKILRNLVDTVNRNLCALNSLGQPTDHWDTLIIHLMSRKLDSVTFRHWEEHRNSITTSPTLKQFLTFLTNRADLLDTIQLEDTKREDTSQLNHFTQNTKNTIYNKTKNTKNEISCPMCKQNHFLFSCAEFRKLSINTRLEKVKDFGVCKNCLRPGHKDRFCRLTHCKYCNLKHSSLLHKDTEQETVVALSSSIKASDKPLTLLSTALVNVVGADGRLHTARALLDNGATAHYVTQHLCEKLGLARKNVSSTVTVKAVHLELVTDLTKEAFLAAFFRFISRHGKPLTVTSDNSTTFLGASNDISNFFTHLSEDIKADLSTHGINFKTIPPYTPHMGGLWESAVKSVKHHLKRILNLTHLTYEEMATCLAQIEAILNSRPLTPLSSDPSDLSCLTPAHFLIGRPLLSVPRPPVSDAKLSALDRYQRIEKLKQHFWDRFSIEYISLLQQRTRWQSASPDLQLGSLVLIKERGQPPLLWLLGRIVKLHSGRDGVSRVAEIQTRRGLITRAYNNICPLPI</sequence>
<accession>A0ABM3LFZ0</accession>
<evidence type="ECO:0000313" key="3">
    <source>
        <dbReference type="RefSeq" id="XP_052737988.1"/>
    </source>
</evidence>
<proteinExistence type="predicted"/>
<protein>
    <submittedName>
        <fullName evidence="3">Uncharacterized protein LOC128198158 isoform X1</fullName>
    </submittedName>
</protein>
<dbReference type="GeneID" id="128198158"/>
<name>A0ABM3LFZ0_BICAN</name>
<dbReference type="InterPro" id="IPR040676">
    <property type="entry name" value="DUF5641"/>
</dbReference>
<dbReference type="PANTHER" id="PTHR47331">
    <property type="entry name" value="PHD-TYPE DOMAIN-CONTAINING PROTEIN"/>
    <property type="match status" value="1"/>
</dbReference>
<evidence type="ECO:0000259" key="1">
    <source>
        <dbReference type="PROSITE" id="PS50994"/>
    </source>
</evidence>
<dbReference type="InterPro" id="IPR001584">
    <property type="entry name" value="Integrase_cat-core"/>
</dbReference>
<dbReference type="Proteomes" id="UP001652582">
    <property type="component" value="Chromosome 6"/>
</dbReference>
<dbReference type="InterPro" id="IPR012337">
    <property type="entry name" value="RNaseH-like_sf"/>
</dbReference>
<reference evidence="3" key="1">
    <citation type="submission" date="2025-08" db="UniProtKB">
        <authorList>
            <consortium name="RefSeq"/>
        </authorList>
    </citation>
    <scope>IDENTIFICATION</scope>
</reference>
<dbReference type="Gene3D" id="3.30.420.10">
    <property type="entry name" value="Ribonuclease H-like superfamily/Ribonuclease H"/>
    <property type="match status" value="1"/>
</dbReference>
<evidence type="ECO:0000313" key="2">
    <source>
        <dbReference type="Proteomes" id="UP001652582"/>
    </source>
</evidence>
<dbReference type="PANTHER" id="PTHR47331:SF2">
    <property type="match status" value="1"/>
</dbReference>
<dbReference type="RefSeq" id="XP_052737988.1">
    <property type="nucleotide sequence ID" value="XM_052882028.1"/>
</dbReference>
<dbReference type="InterPro" id="IPR036397">
    <property type="entry name" value="RNaseH_sf"/>
</dbReference>
<feature type="domain" description="Integrase catalytic" evidence="1">
    <location>
        <begin position="497"/>
        <end position="633"/>
    </location>
</feature>
<dbReference type="PROSITE" id="PS50994">
    <property type="entry name" value="INTEGRASE"/>
    <property type="match status" value="1"/>
</dbReference>
<gene>
    <name evidence="3" type="primary">LOC128198158</name>
</gene>